<dbReference type="Proteomes" id="UP000521313">
    <property type="component" value="Unassembled WGS sequence"/>
</dbReference>
<dbReference type="AlphaFoldDB" id="A0A7W8D0K3"/>
<reference evidence="2 3" key="1">
    <citation type="submission" date="2020-08" db="EMBL/GenBank/DDBJ databases">
        <title>Genomic Encyclopedia of Type Strains, Phase IV (KMG-IV): sequencing the most valuable type-strain genomes for metagenomic binning, comparative biology and taxonomic classification.</title>
        <authorList>
            <person name="Goeker M."/>
        </authorList>
    </citation>
    <scope>NUCLEOTIDE SEQUENCE [LARGE SCALE GENOMIC DNA]</scope>
    <source>
        <strain evidence="2 3">DSM 26963</strain>
    </source>
</reference>
<gene>
    <name evidence="2" type="ORF">HNQ43_001003</name>
</gene>
<evidence type="ECO:0000313" key="3">
    <source>
        <dbReference type="Proteomes" id="UP000521313"/>
    </source>
</evidence>
<feature type="signal peptide" evidence="1">
    <location>
        <begin position="1"/>
        <end position="22"/>
    </location>
</feature>
<keyword evidence="1" id="KW-0732">Signal</keyword>
<sequence>MKKLTHFFLIFVFCLSSLFVMSGCSQTYDQKELAIWFQENIIDEDLYISKTCTEKENASGGIDTVWQAHLKDLPEVSFELIDRERIQLFRSHEIVTTYHQEMGKYYSERFQNEYPAVFEGLTLGVPTDSDIPSVNGMYSSFSEIQTLCEKMEKFEAYLDQQPYPCLIRYGIAYQEPLTFIADNGGPSEEAFIDRQTYIFLENDDPQLKEDTLSSLLQEWSENSFANYALAYQIELESYPDELKKKKTESDQSSLTIVRSDETEIQYADLFLTRESDLSFGCFFEVLKRDGSYEVQGSASQFSFTATDGSRYAFSYSFQEACSPTSYNDWQYSKVFYYTKNDEKILLDHKPVIFQDLFQELTGDSYRLS</sequence>
<dbReference type="RefSeq" id="WP_183375392.1">
    <property type="nucleotide sequence ID" value="NZ_JACHHD010000008.1"/>
</dbReference>
<evidence type="ECO:0000256" key="1">
    <source>
        <dbReference type="SAM" id="SignalP"/>
    </source>
</evidence>
<dbReference type="PROSITE" id="PS51257">
    <property type="entry name" value="PROKAR_LIPOPROTEIN"/>
    <property type="match status" value="1"/>
</dbReference>
<feature type="chain" id="PRO_5038340578" description="Lipoprotein" evidence="1">
    <location>
        <begin position="23"/>
        <end position="368"/>
    </location>
</feature>
<evidence type="ECO:0000313" key="2">
    <source>
        <dbReference type="EMBL" id="MBB5184956.1"/>
    </source>
</evidence>
<accession>A0A7W8D0K3</accession>
<evidence type="ECO:0008006" key="4">
    <source>
        <dbReference type="Google" id="ProtNLM"/>
    </source>
</evidence>
<organism evidence="2 3">
    <name type="scientific">Faecalicoccus acidiformans</name>
    <dbReference type="NCBI Taxonomy" id="915173"/>
    <lineage>
        <taxon>Bacteria</taxon>
        <taxon>Bacillati</taxon>
        <taxon>Bacillota</taxon>
        <taxon>Erysipelotrichia</taxon>
        <taxon>Erysipelotrichales</taxon>
        <taxon>Erysipelotrichaceae</taxon>
        <taxon>Faecalicoccus</taxon>
    </lineage>
</organism>
<dbReference type="EMBL" id="JACHHD010000008">
    <property type="protein sequence ID" value="MBB5184956.1"/>
    <property type="molecule type" value="Genomic_DNA"/>
</dbReference>
<proteinExistence type="predicted"/>
<protein>
    <recommendedName>
        <fullName evidence="4">Lipoprotein</fullName>
    </recommendedName>
</protein>
<comment type="caution">
    <text evidence="2">The sequence shown here is derived from an EMBL/GenBank/DDBJ whole genome shotgun (WGS) entry which is preliminary data.</text>
</comment>
<name>A0A7W8D0K3_9FIRM</name>